<dbReference type="InterPro" id="IPR032466">
    <property type="entry name" value="Metal_Hydrolase"/>
</dbReference>
<dbReference type="EMBL" id="FNCN01000013">
    <property type="protein sequence ID" value="SDH28895.1"/>
    <property type="molecule type" value="Genomic_DNA"/>
</dbReference>
<dbReference type="PANTHER" id="PTHR22642:SF21">
    <property type="entry name" value="PERIPLASMIC PROTEIN"/>
    <property type="match status" value="1"/>
</dbReference>
<dbReference type="GO" id="GO:0016810">
    <property type="term" value="F:hydrolase activity, acting on carbon-nitrogen (but not peptide) bonds"/>
    <property type="evidence" value="ECO:0007669"/>
    <property type="project" value="InterPro"/>
</dbReference>
<dbReference type="STRING" id="504805.SAMN05421505_113173"/>
<dbReference type="AlphaFoldDB" id="A0A1G8B6X1"/>
<dbReference type="RefSeq" id="WP_176955487.1">
    <property type="nucleotide sequence ID" value="NZ_FNCN01000013.1"/>
</dbReference>
<proteinExistence type="predicted"/>
<evidence type="ECO:0000313" key="3">
    <source>
        <dbReference type="Proteomes" id="UP000198923"/>
    </source>
</evidence>
<dbReference type="PANTHER" id="PTHR22642">
    <property type="entry name" value="IMIDAZOLONEPROPIONASE"/>
    <property type="match status" value="1"/>
</dbReference>
<feature type="domain" description="Amidohydrolase 3" evidence="1">
    <location>
        <begin position="56"/>
        <end position="535"/>
    </location>
</feature>
<dbReference type="InterPro" id="IPR033932">
    <property type="entry name" value="YtcJ-like"/>
</dbReference>
<organism evidence="2 3">
    <name type="scientific">Sinosporangium album</name>
    <dbReference type="NCBI Taxonomy" id="504805"/>
    <lineage>
        <taxon>Bacteria</taxon>
        <taxon>Bacillati</taxon>
        <taxon>Actinomycetota</taxon>
        <taxon>Actinomycetes</taxon>
        <taxon>Streptosporangiales</taxon>
        <taxon>Streptosporangiaceae</taxon>
        <taxon>Sinosporangium</taxon>
    </lineage>
</organism>
<dbReference type="Proteomes" id="UP000198923">
    <property type="component" value="Unassembled WGS sequence"/>
</dbReference>
<dbReference type="InterPro" id="IPR013108">
    <property type="entry name" value="Amidohydro_3"/>
</dbReference>
<sequence>MTSSVPDRILVNGRITTLADSSVVPGEVSALAIRNGVITSVGSDDEIRSLADGTTEVVDLGDRRVIPGLIDSHVHFMRAGLTWNDELRWEDVRRLSTALETIEEAAQRLPKGTWIRIIGGWDPKQFRDSGRGPTKEELDRVAPDHPVYVQMQYAYVQLNTLGMKTMGITEELVASLAEQGEFERDENGELNGRGAGRFLMTWFYKQLPAPTFDEQVASTAALSREFARVGLTGCVDGGGYNTGPDVYGPIYEAWRRGELATRVRLYHHSSAPGLEEEELAGYARFLEPHFGDDMMRVSGIGEVILYHSHDGVTRLGDTSPEAMDMHERLLLPFAAKGWTVQIHAQQTLYIDRLLDVWERIDKVHPISGLRWTIVHGMGITRDHISRLKALGAGVMVQSLLRLDGEEAIAAWGADRIAESPVMRALIEAGVPIALGSDAMRAASYNPFTSLEWFLTGLTVSGTPTLSEENLLTREEALRGYTVGSAWSTFEDGSRGRLVPGYRADLAVLSKDYMTVPVDEVHTITSELTLLDGRTVWTSGTVG</sequence>
<evidence type="ECO:0000313" key="2">
    <source>
        <dbReference type="EMBL" id="SDH28895.1"/>
    </source>
</evidence>
<keyword evidence="3" id="KW-1185">Reference proteome</keyword>
<gene>
    <name evidence="2" type="ORF">SAMN05421505_113173</name>
</gene>
<reference evidence="2 3" key="1">
    <citation type="submission" date="2016-10" db="EMBL/GenBank/DDBJ databases">
        <authorList>
            <person name="de Groot N.N."/>
        </authorList>
    </citation>
    <scope>NUCLEOTIDE SEQUENCE [LARGE SCALE GENOMIC DNA]</scope>
    <source>
        <strain evidence="2 3">CPCC 201354</strain>
    </source>
</reference>
<dbReference type="Gene3D" id="2.30.40.10">
    <property type="entry name" value="Urease, subunit C, domain 1"/>
    <property type="match status" value="1"/>
</dbReference>
<accession>A0A1G8B6X1</accession>
<protein>
    <recommendedName>
        <fullName evidence="1">Amidohydrolase 3 domain-containing protein</fullName>
    </recommendedName>
</protein>
<dbReference type="Gene3D" id="3.10.310.70">
    <property type="match status" value="1"/>
</dbReference>
<dbReference type="Gene3D" id="3.20.20.140">
    <property type="entry name" value="Metal-dependent hydrolases"/>
    <property type="match status" value="1"/>
</dbReference>
<dbReference type="CDD" id="cd01300">
    <property type="entry name" value="YtcJ_like"/>
    <property type="match status" value="1"/>
</dbReference>
<name>A0A1G8B6X1_9ACTN</name>
<dbReference type="InterPro" id="IPR011059">
    <property type="entry name" value="Metal-dep_hydrolase_composite"/>
</dbReference>
<dbReference type="SUPFAM" id="SSF51556">
    <property type="entry name" value="Metallo-dependent hydrolases"/>
    <property type="match status" value="1"/>
</dbReference>
<evidence type="ECO:0000259" key="1">
    <source>
        <dbReference type="Pfam" id="PF07969"/>
    </source>
</evidence>
<dbReference type="Pfam" id="PF07969">
    <property type="entry name" value="Amidohydro_3"/>
    <property type="match status" value="1"/>
</dbReference>
<dbReference type="SUPFAM" id="SSF51338">
    <property type="entry name" value="Composite domain of metallo-dependent hydrolases"/>
    <property type="match status" value="1"/>
</dbReference>